<name>A0A024U5G0_9STRA</name>
<evidence type="ECO:0000313" key="1">
    <source>
        <dbReference type="EMBL" id="ETW01489.1"/>
    </source>
</evidence>
<organism evidence="1">
    <name type="scientific">Aphanomyces invadans</name>
    <dbReference type="NCBI Taxonomy" id="157072"/>
    <lineage>
        <taxon>Eukaryota</taxon>
        <taxon>Sar</taxon>
        <taxon>Stramenopiles</taxon>
        <taxon>Oomycota</taxon>
        <taxon>Saprolegniomycetes</taxon>
        <taxon>Saprolegniales</taxon>
        <taxon>Verrucalvaceae</taxon>
        <taxon>Aphanomyces</taxon>
    </lineage>
</organism>
<proteinExistence type="predicted"/>
<sequence>MDRAERAHVEGDGFAVVVGHLDKLVPEITHNRGRVKHELPPERILRHVAPPRSVYRVIEAQHDDQVDDERDQLPGVRANEPAFKEIHREAVKDVVAGIDGRVVGVDKVGKLVALEEKDGRKVDACDAAKVEKPHDVVRPGVAGRADQARPSLEHLEDKTIEPQHANVDGPQAQDDKAVVRAFVPPVQAPGKHRARRFIEQHRDQVQSHEHVAVERHERQAERVAGVPIQRRGHHVPELFVPCRERRPVRPPHCLAARRERHGQVHDARKSHPQG</sequence>
<reference evidence="1" key="1">
    <citation type="submission" date="2013-12" db="EMBL/GenBank/DDBJ databases">
        <title>The Genome Sequence of Aphanomyces invadans NJM9701.</title>
        <authorList>
            <consortium name="The Broad Institute Genomics Platform"/>
            <person name="Russ C."/>
            <person name="Tyler B."/>
            <person name="van West P."/>
            <person name="Dieguez-Uribeondo J."/>
            <person name="Young S.K."/>
            <person name="Zeng Q."/>
            <person name="Gargeya S."/>
            <person name="Fitzgerald M."/>
            <person name="Abouelleil A."/>
            <person name="Alvarado L."/>
            <person name="Chapman S.B."/>
            <person name="Gainer-Dewar J."/>
            <person name="Goldberg J."/>
            <person name="Griggs A."/>
            <person name="Gujja S."/>
            <person name="Hansen M."/>
            <person name="Howarth C."/>
            <person name="Imamovic A."/>
            <person name="Ireland A."/>
            <person name="Larimer J."/>
            <person name="McCowan C."/>
            <person name="Murphy C."/>
            <person name="Pearson M."/>
            <person name="Poon T.W."/>
            <person name="Priest M."/>
            <person name="Roberts A."/>
            <person name="Saif S."/>
            <person name="Shea T."/>
            <person name="Sykes S."/>
            <person name="Wortman J."/>
            <person name="Nusbaum C."/>
            <person name="Birren B."/>
        </authorList>
    </citation>
    <scope>NUCLEOTIDE SEQUENCE [LARGE SCALE GENOMIC DNA]</scope>
    <source>
        <strain evidence="1">NJM9701</strain>
    </source>
</reference>
<dbReference type="EMBL" id="KI913962">
    <property type="protein sequence ID" value="ETW01489.1"/>
    <property type="molecule type" value="Genomic_DNA"/>
</dbReference>
<dbReference type="VEuPathDB" id="FungiDB:H310_06162"/>
<protein>
    <submittedName>
        <fullName evidence="1">Uncharacterized protein</fullName>
    </submittedName>
</protein>
<dbReference type="OrthoDB" id="10661457at2759"/>
<gene>
    <name evidence="1" type="ORF">H310_06162</name>
</gene>
<dbReference type="AlphaFoldDB" id="A0A024U5G0"/>
<dbReference type="GeneID" id="20083212"/>
<accession>A0A024U5G0</accession>
<dbReference type="RefSeq" id="XP_008869337.1">
    <property type="nucleotide sequence ID" value="XM_008871115.1"/>
</dbReference>